<feature type="transmembrane region" description="Helical" evidence="6">
    <location>
        <begin position="6"/>
        <end position="29"/>
    </location>
</feature>
<feature type="transmembrane region" description="Helical" evidence="6">
    <location>
        <begin position="121"/>
        <end position="142"/>
    </location>
</feature>
<evidence type="ECO:0000256" key="2">
    <source>
        <dbReference type="ARBA" id="ARBA00022475"/>
    </source>
</evidence>
<dbReference type="Proteomes" id="UP000249324">
    <property type="component" value="Unassembled WGS sequence"/>
</dbReference>
<dbReference type="PANTHER" id="PTHR30086">
    <property type="entry name" value="ARGININE EXPORTER PROTEIN ARGO"/>
    <property type="match status" value="1"/>
</dbReference>
<feature type="transmembrane region" description="Helical" evidence="6">
    <location>
        <begin position="41"/>
        <end position="64"/>
    </location>
</feature>
<dbReference type="PIRSF" id="PIRSF006324">
    <property type="entry name" value="LeuE"/>
    <property type="match status" value="1"/>
</dbReference>
<evidence type="ECO:0000313" key="7">
    <source>
        <dbReference type="EMBL" id="MFO7190890.1"/>
    </source>
</evidence>
<dbReference type="EMBL" id="QGUI02000007">
    <property type="protein sequence ID" value="MFO7190890.1"/>
    <property type="molecule type" value="Genomic_DNA"/>
</dbReference>
<feature type="transmembrane region" description="Helical" evidence="6">
    <location>
        <begin position="70"/>
        <end position="89"/>
    </location>
</feature>
<accession>A0ABD6FCF1</accession>
<dbReference type="AlphaFoldDB" id="A0ABD6FCF1"/>
<sequence>MVSWEQVVAFSALAFVLVATPGPSVMFVVSRALTTGRRQALMTVAGNAAGVYLQVVGVAFGLGALVERSVVAFTVLKVAGAAYLVYLGVQAIRNRRALVAAAAEPPALTPRRALAALRDGVVFGFCNPKSIVFFAAVMPQFVDHTAGNVTQQVLLLGLAVPAIALVLDSTWALAAGTARQWLARSPRRLATVSGSGGAVMIGLGTGLLMTSRS</sequence>
<proteinExistence type="predicted"/>
<reference evidence="7 8" key="1">
    <citation type="journal article" date="2021" name="BMC Genomics">
        <title>Genome-resolved metagenome and metatranscriptome analyses of thermophilic composting reveal key bacterial players and their metabolic interactions.</title>
        <authorList>
            <person name="Braga L.P.P."/>
            <person name="Pereira R.V."/>
            <person name="Martins L.F."/>
            <person name="Moura L.M.S."/>
            <person name="Sanchez F.B."/>
            <person name="Patane J.S.L."/>
            <person name="da Silva A.M."/>
            <person name="Setubal J.C."/>
        </authorList>
    </citation>
    <scope>NUCLEOTIDE SEQUENCE [LARGE SCALE GENOMIC DNA]</scope>
    <source>
        <strain evidence="7">ZC4RG45</strain>
    </source>
</reference>
<evidence type="ECO:0000256" key="4">
    <source>
        <dbReference type="ARBA" id="ARBA00022989"/>
    </source>
</evidence>
<feature type="transmembrane region" description="Helical" evidence="6">
    <location>
        <begin position="189"/>
        <end position="209"/>
    </location>
</feature>
<keyword evidence="3 6" id="KW-0812">Transmembrane</keyword>
<evidence type="ECO:0000256" key="3">
    <source>
        <dbReference type="ARBA" id="ARBA00022692"/>
    </source>
</evidence>
<evidence type="ECO:0000256" key="1">
    <source>
        <dbReference type="ARBA" id="ARBA00004651"/>
    </source>
</evidence>
<dbReference type="Pfam" id="PF01810">
    <property type="entry name" value="LysE"/>
    <property type="match status" value="1"/>
</dbReference>
<keyword evidence="4 6" id="KW-1133">Transmembrane helix</keyword>
<evidence type="ECO:0000313" key="8">
    <source>
        <dbReference type="Proteomes" id="UP000249324"/>
    </source>
</evidence>
<dbReference type="PANTHER" id="PTHR30086:SF20">
    <property type="entry name" value="ARGININE EXPORTER PROTEIN ARGO-RELATED"/>
    <property type="match status" value="1"/>
</dbReference>
<keyword evidence="5 6" id="KW-0472">Membrane</keyword>
<feature type="transmembrane region" description="Helical" evidence="6">
    <location>
        <begin position="154"/>
        <end position="177"/>
    </location>
</feature>
<evidence type="ECO:0000256" key="6">
    <source>
        <dbReference type="SAM" id="Phobius"/>
    </source>
</evidence>
<comment type="caution">
    <text evidence="7">The sequence shown here is derived from an EMBL/GenBank/DDBJ whole genome shotgun (WGS) entry which is preliminary data.</text>
</comment>
<dbReference type="InterPro" id="IPR001123">
    <property type="entry name" value="LeuE-type"/>
</dbReference>
<organism evidence="7 8">
    <name type="scientific">Thermocrispum agreste</name>
    <dbReference type="NCBI Taxonomy" id="37925"/>
    <lineage>
        <taxon>Bacteria</taxon>
        <taxon>Bacillati</taxon>
        <taxon>Actinomycetota</taxon>
        <taxon>Actinomycetes</taxon>
        <taxon>Pseudonocardiales</taxon>
        <taxon>Pseudonocardiaceae</taxon>
        <taxon>Thermocrispum</taxon>
    </lineage>
</organism>
<dbReference type="GO" id="GO:0005886">
    <property type="term" value="C:plasma membrane"/>
    <property type="evidence" value="ECO:0007669"/>
    <property type="project" value="UniProtKB-SubCell"/>
</dbReference>
<keyword evidence="2" id="KW-1003">Cell membrane</keyword>
<name>A0ABD6FCF1_9PSEU</name>
<comment type="subcellular location">
    <subcellularLocation>
        <location evidence="1">Cell membrane</location>
        <topology evidence="1">Multi-pass membrane protein</topology>
    </subcellularLocation>
</comment>
<protein>
    <submittedName>
        <fullName evidence="7">LysE family translocator</fullName>
    </submittedName>
</protein>
<gene>
    <name evidence="7" type="ORF">DIU77_001405</name>
</gene>
<evidence type="ECO:0000256" key="5">
    <source>
        <dbReference type="ARBA" id="ARBA00023136"/>
    </source>
</evidence>